<dbReference type="AlphaFoldDB" id="A0A830GTK5"/>
<reference evidence="1" key="1">
    <citation type="journal article" date="2014" name="Int. J. Syst. Evol. Microbiol.">
        <title>Complete genome sequence of Corynebacterium casei LMG S-19264T (=DSM 44701T), isolated from a smear-ripened cheese.</title>
        <authorList>
            <consortium name="US DOE Joint Genome Institute (JGI-PGF)"/>
            <person name="Walter F."/>
            <person name="Albersmeier A."/>
            <person name="Kalinowski J."/>
            <person name="Ruckert C."/>
        </authorList>
    </citation>
    <scope>NUCLEOTIDE SEQUENCE</scope>
    <source>
        <strain evidence="1">JCM 17820</strain>
    </source>
</reference>
<reference evidence="1" key="2">
    <citation type="submission" date="2020-09" db="EMBL/GenBank/DDBJ databases">
        <authorList>
            <person name="Sun Q."/>
            <person name="Ohkuma M."/>
        </authorList>
    </citation>
    <scope>NUCLEOTIDE SEQUENCE</scope>
    <source>
        <strain evidence="1">JCM 17820</strain>
    </source>
</reference>
<accession>A0A830GTK5</accession>
<organism evidence="1 2">
    <name type="scientific">Haloarcula pellucida</name>
    <dbReference type="NCBI Taxonomy" id="1427151"/>
    <lineage>
        <taxon>Archaea</taxon>
        <taxon>Methanobacteriati</taxon>
        <taxon>Methanobacteriota</taxon>
        <taxon>Stenosarchaea group</taxon>
        <taxon>Halobacteria</taxon>
        <taxon>Halobacteriales</taxon>
        <taxon>Haloarculaceae</taxon>
        <taxon>Haloarcula</taxon>
    </lineage>
</organism>
<dbReference type="EMBL" id="BMOU01000006">
    <property type="protein sequence ID" value="GGO01327.1"/>
    <property type="molecule type" value="Genomic_DNA"/>
</dbReference>
<dbReference type="Proteomes" id="UP000605784">
    <property type="component" value="Unassembled WGS sequence"/>
</dbReference>
<evidence type="ECO:0000313" key="1">
    <source>
        <dbReference type="EMBL" id="GGO01327.1"/>
    </source>
</evidence>
<sequence>MSVFWTVTTAALRSYPSILIEAIPLVTNALAVKMTPASASSMSIFPNIVRVAASAAMPAALG</sequence>
<name>A0A830GTK5_9EURY</name>
<keyword evidence="2" id="KW-1185">Reference proteome</keyword>
<proteinExistence type="predicted"/>
<comment type="caution">
    <text evidence="1">The sequence shown here is derived from an EMBL/GenBank/DDBJ whole genome shotgun (WGS) entry which is preliminary data.</text>
</comment>
<gene>
    <name evidence="1" type="ORF">GCM10009030_34880</name>
</gene>
<protein>
    <submittedName>
        <fullName evidence="1">Uncharacterized protein</fullName>
    </submittedName>
</protein>
<evidence type="ECO:0000313" key="2">
    <source>
        <dbReference type="Proteomes" id="UP000605784"/>
    </source>
</evidence>